<feature type="transmembrane region" description="Helical" evidence="6">
    <location>
        <begin position="280"/>
        <end position="297"/>
    </location>
</feature>
<feature type="transmembrane region" description="Helical" evidence="6">
    <location>
        <begin position="12"/>
        <end position="32"/>
    </location>
</feature>
<name>A0A1I6IAK5_9GAMM</name>
<dbReference type="InterPro" id="IPR037185">
    <property type="entry name" value="EmrE-like"/>
</dbReference>
<feature type="transmembrane region" description="Helical" evidence="6">
    <location>
        <begin position="156"/>
        <end position="179"/>
    </location>
</feature>
<protein>
    <submittedName>
        <fullName evidence="8">Permease of the drug/metabolite transporter (DMT) superfamily</fullName>
    </submittedName>
</protein>
<evidence type="ECO:0000259" key="7">
    <source>
        <dbReference type="Pfam" id="PF00892"/>
    </source>
</evidence>
<reference evidence="8 9" key="1">
    <citation type="submission" date="2016-10" db="EMBL/GenBank/DDBJ databases">
        <authorList>
            <person name="de Groot N.N."/>
        </authorList>
    </citation>
    <scope>NUCLEOTIDE SEQUENCE [LARGE SCALE GENOMIC DNA]</scope>
    <source>
        <strain evidence="8 9">CGMCC 1.9167</strain>
    </source>
</reference>
<comment type="subcellular location">
    <subcellularLocation>
        <location evidence="1">Cell membrane</location>
        <topology evidence="1">Multi-pass membrane protein</topology>
    </subcellularLocation>
</comment>
<evidence type="ECO:0000313" key="9">
    <source>
        <dbReference type="Proteomes" id="UP000198644"/>
    </source>
</evidence>
<feature type="transmembrane region" description="Helical" evidence="6">
    <location>
        <begin position="131"/>
        <end position="150"/>
    </location>
</feature>
<evidence type="ECO:0000256" key="1">
    <source>
        <dbReference type="ARBA" id="ARBA00004651"/>
    </source>
</evidence>
<accession>A0A1I6IAK5</accession>
<evidence type="ECO:0000256" key="5">
    <source>
        <dbReference type="ARBA" id="ARBA00023136"/>
    </source>
</evidence>
<dbReference type="Proteomes" id="UP000198644">
    <property type="component" value="Unassembled WGS sequence"/>
</dbReference>
<dbReference type="InterPro" id="IPR051258">
    <property type="entry name" value="Diverse_Substrate_Transporter"/>
</dbReference>
<evidence type="ECO:0000256" key="4">
    <source>
        <dbReference type="ARBA" id="ARBA00022989"/>
    </source>
</evidence>
<feature type="domain" description="EamA" evidence="7">
    <location>
        <begin position="12"/>
        <end position="145"/>
    </location>
</feature>
<dbReference type="STRING" id="650891.SAMN05216203_1999"/>
<keyword evidence="2" id="KW-1003">Cell membrane</keyword>
<dbReference type="AlphaFoldDB" id="A0A1I6IAK5"/>
<dbReference type="InterPro" id="IPR000620">
    <property type="entry name" value="EamA_dom"/>
</dbReference>
<evidence type="ECO:0000256" key="6">
    <source>
        <dbReference type="SAM" id="Phobius"/>
    </source>
</evidence>
<dbReference type="Pfam" id="PF00892">
    <property type="entry name" value="EamA"/>
    <property type="match status" value="2"/>
</dbReference>
<feature type="domain" description="EamA" evidence="7">
    <location>
        <begin position="160"/>
        <end position="297"/>
    </location>
</feature>
<feature type="transmembrane region" description="Helical" evidence="6">
    <location>
        <begin position="101"/>
        <end position="122"/>
    </location>
</feature>
<dbReference type="GO" id="GO:0005886">
    <property type="term" value="C:plasma membrane"/>
    <property type="evidence" value="ECO:0007669"/>
    <property type="project" value="UniProtKB-SubCell"/>
</dbReference>
<keyword evidence="3 6" id="KW-0812">Transmembrane</keyword>
<dbReference type="OrthoDB" id="4167046at2"/>
<feature type="transmembrane region" description="Helical" evidence="6">
    <location>
        <begin position="44"/>
        <end position="63"/>
    </location>
</feature>
<organism evidence="8 9">
    <name type="scientific">Marinobacter daqiaonensis</name>
    <dbReference type="NCBI Taxonomy" id="650891"/>
    <lineage>
        <taxon>Bacteria</taxon>
        <taxon>Pseudomonadati</taxon>
        <taxon>Pseudomonadota</taxon>
        <taxon>Gammaproteobacteria</taxon>
        <taxon>Pseudomonadales</taxon>
        <taxon>Marinobacteraceae</taxon>
        <taxon>Marinobacter</taxon>
    </lineage>
</organism>
<evidence type="ECO:0000313" key="8">
    <source>
        <dbReference type="EMBL" id="SFR63410.1"/>
    </source>
</evidence>
<feature type="transmembrane region" description="Helical" evidence="6">
    <location>
        <begin position="225"/>
        <end position="243"/>
    </location>
</feature>
<dbReference type="SUPFAM" id="SSF103481">
    <property type="entry name" value="Multidrug resistance efflux transporter EmrE"/>
    <property type="match status" value="2"/>
</dbReference>
<sequence length="309" mass="33832">MPQAVDRSLALAYVGLVLTPLFWAGNAVVARGVVETIPPASLSFWRWVIALVVILPFGIRGIRQEWRTVRQYWRSMLVLSFFSVTAFNTLLYLAAITTTAINIALINSTIPIMVALLALLLLGERTRPHQVLGIAVALAGMLIVIGQGKLERLTSLSFAMGDLIMVTAVASWGIFSVLLRRFAVPLKPLTFLTVQIALGTIILAPVYLVDLLWFSGGFRLTPGTLPPLLYVAFFPGILAYAFWNHGVLKVGPARSAMFMYLTPVYAAVLAWVFLGERLGWFHLAGGAFILAGLYLTTRNPAPAPRPDRP</sequence>
<dbReference type="EMBL" id="FOYW01000001">
    <property type="protein sequence ID" value="SFR63410.1"/>
    <property type="molecule type" value="Genomic_DNA"/>
</dbReference>
<dbReference type="PANTHER" id="PTHR42920:SF11">
    <property type="entry name" value="INNER MEMBRANE PROTEIN YTFF"/>
    <property type="match status" value="1"/>
</dbReference>
<feature type="transmembrane region" description="Helical" evidence="6">
    <location>
        <begin position="191"/>
        <end position="213"/>
    </location>
</feature>
<dbReference type="PANTHER" id="PTHR42920">
    <property type="entry name" value="OS03G0707200 PROTEIN-RELATED"/>
    <property type="match status" value="1"/>
</dbReference>
<feature type="transmembrane region" description="Helical" evidence="6">
    <location>
        <begin position="255"/>
        <end position="274"/>
    </location>
</feature>
<dbReference type="RefSeq" id="WP_092011593.1">
    <property type="nucleotide sequence ID" value="NZ_FOYW01000001.1"/>
</dbReference>
<keyword evidence="4 6" id="KW-1133">Transmembrane helix</keyword>
<keyword evidence="9" id="KW-1185">Reference proteome</keyword>
<proteinExistence type="predicted"/>
<evidence type="ECO:0000256" key="3">
    <source>
        <dbReference type="ARBA" id="ARBA00022692"/>
    </source>
</evidence>
<feature type="transmembrane region" description="Helical" evidence="6">
    <location>
        <begin position="75"/>
        <end position="95"/>
    </location>
</feature>
<keyword evidence="5 6" id="KW-0472">Membrane</keyword>
<gene>
    <name evidence="8" type="ORF">SAMN05216203_1999</name>
</gene>
<evidence type="ECO:0000256" key="2">
    <source>
        <dbReference type="ARBA" id="ARBA00022475"/>
    </source>
</evidence>